<sequence length="59" mass="6587">MPSTEQCRGCGNEWPFGYLDDNQLCSACQVEEFQKMQEEAGRDYDFIHHGGGEVGLTDG</sequence>
<name>A0A0F9VAX0_9ZZZZ</name>
<evidence type="ECO:0000313" key="1">
    <source>
        <dbReference type="EMBL" id="KKN70711.1"/>
    </source>
</evidence>
<comment type="caution">
    <text evidence="1">The sequence shown here is derived from an EMBL/GenBank/DDBJ whole genome shotgun (WGS) entry which is preliminary data.</text>
</comment>
<reference evidence="1" key="1">
    <citation type="journal article" date="2015" name="Nature">
        <title>Complex archaea that bridge the gap between prokaryotes and eukaryotes.</title>
        <authorList>
            <person name="Spang A."/>
            <person name="Saw J.H."/>
            <person name="Jorgensen S.L."/>
            <person name="Zaremba-Niedzwiedzka K."/>
            <person name="Martijn J."/>
            <person name="Lind A.E."/>
            <person name="van Eijk R."/>
            <person name="Schleper C."/>
            <person name="Guy L."/>
            <person name="Ettema T.J."/>
        </authorList>
    </citation>
    <scope>NUCLEOTIDE SEQUENCE</scope>
</reference>
<dbReference type="EMBL" id="LAZR01000399">
    <property type="protein sequence ID" value="KKN70711.1"/>
    <property type="molecule type" value="Genomic_DNA"/>
</dbReference>
<protein>
    <recommendedName>
        <fullName evidence="2">GATA-type domain-containing protein</fullName>
    </recommendedName>
</protein>
<evidence type="ECO:0008006" key="2">
    <source>
        <dbReference type="Google" id="ProtNLM"/>
    </source>
</evidence>
<proteinExistence type="predicted"/>
<organism evidence="1">
    <name type="scientific">marine sediment metagenome</name>
    <dbReference type="NCBI Taxonomy" id="412755"/>
    <lineage>
        <taxon>unclassified sequences</taxon>
        <taxon>metagenomes</taxon>
        <taxon>ecological metagenomes</taxon>
    </lineage>
</organism>
<dbReference type="AlphaFoldDB" id="A0A0F9VAX0"/>
<accession>A0A0F9VAX0</accession>
<gene>
    <name evidence="1" type="ORF">LCGC14_0428660</name>
</gene>